<dbReference type="PANTHER" id="PTHR23222">
    <property type="entry name" value="PROHIBITIN"/>
    <property type="match status" value="1"/>
</dbReference>
<evidence type="ECO:0000313" key="5">
    <source>
        <dbReference type="EMBL" id="OUD15072.1"/>
    </source>
</evidence>
<dbReference type="SMART" id="SM00244">
    <property type="entry name" value="PHB"/>
    <property type="match status" value="1"/>
</dbReference>
<dbReference type="AlphaFoldDB" id="A0A251X9T9"/>
<dbReference type="Proteomes" id="UP000194798">
    <property type="component" value="Unassembled WGS sequence"/>
</dbReference>
<keyword evidence="2 3" id="KW-0472">Membrane</keyword>
<keyword evidence="3" id="KW-0812">Transmembrane</keyword>
<comment type="caution">
    <text evidence="5">The sequence shown here is derived from an EMBL/GenBank/DDBJ whole genome shotgun (WGS) entry which is preliminary data.</text>
</comment>
<evidence type="ECO:0000313" key="6">
    <source>
        <dbReference type="Proteomes" id="UP000194798"/>
    </source>
</evidence>
<name>A0A251X9T9_9GAMM</name>
<organism evidence="5 6">
    <name type="scientific">Thioflexithrix psekupsensis</name>
    <dbReference type="NCBI Taxonomy" id="1570016"/>
    <lineage>
        <taxon>Bacteria</taxon>
        <taxon>Pseudomonadati</taxon>
        <taxon>Pseudomonadota</taxon>
        <taxon>Gammaproteobacteria</taxon>
        <taxon>Thiotrichales</taxon>
        <taxon>Thioflexithrix</taxon>
    </lineage>
</organism>
<evidence type="ECO:0000256" key="1">
    <source>
        <dbReference type="ARBA" id="ARBA00004167"/>
    </source>
</evidence>
<dbReference type="GO" id="GO:0007005">
    <property type="term" value="P:mitochondrion organization"/>
    <property type="evidence" value="ECO:0007669"/>
    <property type="project" value="TreeGrafter"/>
</dbReference>
<comment type="subcellular location">
    <subcellularLocation>
        <location evidence="1">Membrane</location>
        <topology evidence="1">Single-pass membrane protein</topology>
    </subcellularLocation>
</comment>
<dbReference type="EMBL" id="MSLT01000007">
    <property type="protein sequence ID" value="OUD15072.1"/>
    <property type="molecule type" value="Genomic_DNA"/>
</dbReference>
<dbReference type="CDD" id="cd03401">
    <property type="entry name" value="SPFH_prohibitin"/>
    <property type="match status" value="1"/>
</dbReference>
<gene>
    <name evidence="5" type="ORF">TPSD3_04620</name>
</gene>
<dbReference type="Pfam" id="PF01145">
    <property type="entry name" value="Band_7"/>
    <property type="match status" value="1"/>
</dbReference>
<feature type="transmembrane region" description="Helical" evidence="3">
    <location>
        <begin position="31"/>
        <end position="49"/>
    </location>
</feature>
<sequence length="296" mass="34164">MWRWTIKIVRAILAIPRYILRKIADFILDKLPYFILLFLLLFLLIAFFWPRIFVSIHAGEAGVLYDRFGIGTVVDYVYPEGFHVVNPFNQMNIYNTRVQIILHDFTVLTKTGLPIELKIAVRFQPIYELVGVLHQEVGPDYPDKIILPQIESVLRRNIGQYTPEDIYTNKRGILTNIITLALEEVGRKYVVVDDIIIRTVQLPRTVETSIEQKLIEEQRYKTYEFIIAREKEEAQRKLIEAQGIRDYQAVISETLSPDLLRWQGIQATRAIAESENAKVVVIGNGEQGLPIILGAQ</sequence>
<evidence type="ECO:0000256" key="2">
    <source>
        <dbReference type="ARBA" id="ARBA00023136"/>
    </source>
</evidence>
<dbReference type="SUPFAM" id="SSF117892">
    <property type="entry name" value="Band 7/SPFH domain"/>
    <property type="match status" value="1"/>
</dbReference>
<dbReference type="Gene3D" id="3.30.479.30">
    <property type="entry name" value="Band 7 domain"/>
    <property type="match status" value="1"/>
</dbReference>
<keyword evidence="6" id="KW-1185">Reference proteome</keyword>
<evidence type="ECO:0000256" key="3">
    <source>
        <dbReference type="SAM" id="Phobius"/>
    </source>
</evidence>
<dbReference type="GO" id="GO:0016020">
    <property type="term" value="C:membrane"/>
    <property type="evidence" value="ECO:0007669"/>
    <property type="project" value="UniProtKB-SubCell"/>
</dbReference>
<evidence type="ECO:0000259" key="4">
    <source>
        <dbReference type="SMART" id="SM00244"/>
    </source>
</evidence>
<dbReference type="InterPro" id="IPR001107">
    <property type="entry name" value="Band_7"/>
</dbReference>
<reference evidence="5 6" key="1">
    <citation type="submission" date="2016-12" db="EMBL/GenBank/DDBJ databases">
        <title>Thioflexothrix psekupsii D3 genome sequencing and assembly.</title>
        <authorList>
            <person name="Fomenkov A."/>
            <person name="Vincze T."/>
            <person name="Grabovich M."/>
            <person name="Anton B.P."/>
            <person name="Dubinina G."/>
            <person name="Orlova M."/>
            <person name="Belousova E."/>
            <person name="Roberts R.J."/>
        </authorList>
    </citation>
    <scope>NUCLEOTIDE SEQUENCE [LARGE SCALE GENOMIC DNA]</scope>
    <source>
        <strain evidence="5">D3</strain>
    </source>
</reference>
<accession>A0A251X9T9</accession>
<dbReference type="InterPro" id="IPR000163">
    <property type="entry name" value="Prohibitin"/>
</dbReference>
<keyword evidence="3" id="KW-1133">Transmembrane helix</keyword>
<protein>
    <recommendedName>
        <fullName evidence="4">Band 7 domain-containing protein</fullName>
    </recommendedName>
</protein>
<feature type="domain" description="Band 7" evidence="4">
    <location>
        <begin position="51"/>
        <end position="214"/>
    </location>
</feature>
<dbReference type="InterPro" id="IPR036013">
    <property type="entry name" value="Band_7/SPFH_dom_sf"/>
</dbReference>
<dbReference type="PANTHER" id="PTHR23222:SF1">
    <property type="entry name" value="PROHIBITIN-2"/>
    <property type="match status" value="1"/>
</dbReference>
<proteinExistence type="predicted"/>